<comment type="subcellular location">
    <subcellularLocation>
        <location evidence="1">Mitochondrion</location>
    </subcellularLocation>
</comment>
<dbReference type="InterPro" id="IPR031168">
    <property type="entry name" value="G_TrmE"/>
</dbReference>
<dbReference type="GO" id="GO:0003924">
    <property type="term" value="F:GTPase activity"/>
    <property type="evidence" value="ECO:0007669"/>
    <property type="project" value="InterPro"/>
</dbReference>
<dbReference type="InterPro" id="IPR027266">
    <property type="entry name" value="TrmE/GcvT-like"/>
</dbReference>
<dbReference type="GO" id="GO:0005525">
    <property type="term" value="F:GTP binding"/>
    <property type="evidence" value="ECO:0007669"/>
    <property type="project" value="UniProtKB-KW"/>
</dbReference>
<keyword evidence="8" id="KW-1185">Reference proteome</keyword>
<feature type="domain" description="TrmE-type G" evidence="6">
    <location>
        <begin position="240"/>
        <end position="466"/>
    </location>
</feature>
<dbReference type="InterPro" id="IPR027368">
    <property type="entry name" value="MnmE_dom2"/>
</dbReference>
<dbReference type="Pfam" id="PF10396">
    <property type="entry name" value="TrmE_N"/>
    <property type="match status" value="1"/>
</dbReference>
<keyword evidence="4" id="KW-0547">Nucleotide-binding</keyword>
<keyword evidence="3" id="KW-0819">tRNA processing</keyword>
<dbReference type="Gene3D" id="1.20.120.430">
    <property type="entry name" value="tRNA modification GTPase MnmE domain 2"/>
    <property type="match status" value="2"/>
</dbReference>
<dbReference type="Pfam" id="PF01926">
    <property type="entry name" value="MMR_HSR1"/>
    <property type="match status" value="1"/>
</dbReference>
<dbReference type="InterPro" id="IPR006073">
    <property type="entry name" value="GTP-bd"/>
</dbReference>
<dbReference type="InterPro" id="IPR005225">
    <property type="entry name" value="Small_GTP-bd"/>
</dbReference>
<gene>
    <name evidence="7" type="ORF">BEMITA_LOCUS12282</name>
</gene>
<organism evidence="7 8">
    <name type="scientific">Bemisia tabaci</name>
    <name type="common">Sweetpotato whitefly</name>
    <name type="synonym">Aleurodes tabaci</name>
    <dbReference type="NCBI Taxonomy" id="7038"/>
    <lineage>
        <taxon>Eukaryota</taxon>
        <taxon>Metazoa</taxon>
        <taxon>Ecdysozoa</taxon>
        <taxon>Arthropoda</taxon>
        <taxon>Hexapoda</taxon>
        <taxon>Insecta</taxon>
        <taxon>Pterygota</taxon>
        <taxon>Neoptera</taxon>
        <taxon>Paraneoptera</taxon>
        <taxon>Hemiptera</taxon>
        <taxon>Sternorrhyncha</taxon>
        <taxon>Aleyrodoidea</taxon>
        <taxon>Aleyrodidae</taxon>
        <taxon>Aleyrodinae</taxon>
        <taxon>Bemisia</taxon>
    </lineage>
</organism>
<evidence type="ECO:0000256" key="5">
    <source>
        <dbReference type="ARBA" id="ARBA00023134"/>
    </source>
</evidence>
<evidence type="ECO:0000256" key="4">
    <source>
        <dbReference type="ARBA" id="ARBA00022741"/>
    </source>
</evidence>
<dbReference type="InterPro" id="IPR025867">
    <property type="entry name" value="MnmE_helical"/>
</dbReference>
<dbReference type="GO" id="GO:0005739">
    <property type="term" value="C:mitochondrion"/>
    <property type="evidence" value="ECO:0007669"/>
    <property type="project" value="UniProtKB-SubCell"/>
</dbReference>
<protein>
    <recommendedName>
        <fullName evidence="6">TrmE-type G domain-containing protein</fullName>
    </recommendedName>
</protein>
<dbReference type="Gene3D" id="3.30.1360.120">
    <property type="entry name" value="Probable tRNA modification gtpase trme, domain 1"/>
    <property type="match status" value="1"/>
</dbReference>
<evidence type="ECO:0000259" key="6">
    <source>
        <dbReference type="PROSITE" id="PS51709"/>
    </source>
</evidence>
<dbReference type="PROSITE" id="PS51709">
    <property type="entry name" value="G_TRME"/>
    <property type="match status" value="1"/>
</dbReference>
<dbReference type="PANTHER" id="PTHR42714:SF2">
    <property type="entry name" value="TRNA MODIFICATION GTPASE GTPBP3, MITOCHONDRIAL"/>
    <property type="match status" value="1"/>
</dbReference>
<sequence>MRTLHHFCKTFSNLAQSCHLTRHMSTIYALSSGRGKCGVAVIRVSGPKSAEVFSRMTNLKGPPPPRQAMLLSILDPETRTKLDKGLLLWFPAPSSFTGEHCCELQVHGGLAVISSVLTSLGKLDDFQPASPGEFTRRAFYANKLDLTEVEGLADLIEAETEFQRQQALYQMEGNLKQLYSCWRDTLARCLAFVEAYIDFSEDDNIEDNILQKVDADLKELSAKIQLHLLDGRKGERLRSGVMTIILGAPNVGKSSLLNALCERPAAIVTEVPGTTRDVIEATLNINGYPVLLADTAGIRRNTVDIVEKEGISRTYSSAEKSDFILFLIDARHFFDSAKSINNNISDSELSKLFQKFFRSHVSSLQLDSFFSNSKLGCDGQDGQLKQLNSTEMQLDTESLGTKYNHNSSAEHTKNYLVILNKLDLLDPKEKLFCHRLSRIDKNIVPVSCKTEENLPHLLSLMTEHLSDLCGNPSQESPVLSQVRHRYHINECHLALQMFFSNNTDETIVIGAEYLREAIRSIGRITGHVSSEELLDIIFKQFCIGK</sequence>
<keyword evidence="5" id="KW-0342">GTP-binding</keyword>
<dbReference type="GO" id="GO:0002098">
    <property type="term" value="P:tRNA wobble uridine modification"/>
    <property type="evidence" value="ECO:0007669"/>
    <property type="project" value="TreeGrafter"/>
</dbReference>
<dbReference type="HAMAP" id="MF_00379">
    <property type="entry name" value="GTPase_MnmE"/>
    <property type="match status" value="1"/>
</dbReference>
<dbReference type="InterPro" id="IPR027417">
    <property type="entry name" value="P-loop_NTPase"/>
</dbReference>
<dbReference type="SUPFAM" id="SSF103025">
    <property type="entry name" value="Folate-binding domain"/>
    <property type="match status" value="1"/>
</dbReference>
<dbReference type="CDD" id="cd04164">
    <property type="entry name" value="trmE"/>
    <property type="match status" value="1"/>
</dbReference>
<dbReference type="FunFam" id="3.30.1360.120:FF:000007">
    <property type="entry name" value="tRNA modification GTPase GTPBP3, mitochondrial"/>
    <property type="match status" value="1"/>
</dbReference>
<name>A0A9P0F649_BEMTA</name>
<comment type="similarity">
    <text evidence="2">Belongs to the TRAFAC class TrmE-Era-EngA-EngB-Septin-like GTPase superfamily. TrmE GTPase family.</text>
</comment>
<dbReference type="SUPFAM" id="SSF52540">
    <property type="entry name" value="P-loop containing nucleoside triphosphate hydrolases"/>
    <property type="match status" value="1"/>
</dbReference>
<accession>A0A9P0F649</accession>
<evidence type="ECO:0000313" key="8">
    <source>
        <dbReference type="Proteomes" id="UP001152759"/>
    </source>
</evidence>
<dbReference type="EMBL" id="OU963868">
    <property type="protein sequence ID" value="CAH0393930.1"/>
    <property type="molecule type" value="Genomic_DNA"/>
</dbReference>
<evidence type="ECO:0000256" key="3">
    <source>
        <dbReference type="ARBA" id="ARBA00022694"/>
    </source>
</evidence>
<evidence type="ECO:0000256" key="2">
    <source>
        <dbReference type="ARBA" id="ARBA00011043"/>
    </source>
</evidence>
<reference evidence="7" key="1">
    <citation type="submission" date="2021-12" db="EMBL/GenBank/DDBJ databases">
        <authorList>
            <person name="King R."/>
        </authorList>
    </citation>
    <scope>NUCLEOTIDE SEQUENCE</scope>
</reference>
<proteinExistence type="inferred from homology"/>
<dbReference type="GO" id="GO:0030488">
    <property type="term" value="P:tRNA methylation"/>
    <property type="evidence" value="ECO:0007669"/>
    <property type="project" value="TreeGrafter"/>
</dbReference>
<dbReference type="CDD" id="cd14858">
    <property type="entry name" value="TrmE_N"/>
    <property type="match status" value="1"/>
</dbReference>
<dbReference type="PANTHER" id="PTHR42714">
    <property type="entry name" value="TRNA MODIFICATION GTPASE GTPBP3"/>
    <property type="match status" value="1"/>
</dbReference>
<dbReference type="Proteomes" id="UP001152759">
    <property type="component" value="Chromosome 7"/>
</dbReference>
<evidence type="ECO:0000313" key="7">
    <source>
        <dbReference type="EMBL" id="CAH0393930.1"/>
    </source>
</evidence>
<dbReference type="AlphaFoldDB" id="A0A9P0F649"/>
<evidence type="ECO:0000256" key="1">
    <source>
        <dbReference type="ARBA" id="ARBA00004173"/>
    </source>
</evidence>
<dbReference type="InterPro" id="IPR004520">
    <property type="entry name" value="GTPase_MnmE"/>
</dbReference>
<dbReference type="NCBIfam" id="NF003661">
    <property type="entry name" value="PRK05291.1-3"/>
    <property type="match status" value="1"/>
</dbReference>
<dbReference type="NCBIfam" id="TIGR00231">
    <property type="entry name" value="small_GTP"/>
    <property type="match status" value="1"/>
</dbReference>
<dbReference type="SUPFAM" id="SSF116878">
    <property type="entry name" value="TrmE connector domain"/>
    <property type="match status" value="1"/>
</dbReference>
<dbReference type="KEGG" id="btab:109039357"/>
<dbReference type="Pfam" id="PF12631">
    <property type="entry name" value="MnmE_helical"/>
    <property type="match status" value="1"/>
</dbReference>
<dbReference type="InterPro" id="IPR018948">
    <property type="entry name" value="GTP-bd_TrmE_N"/>
</dbReference>